<protein>
    <submittedName>
        <fullName evidence="1">Uncharacterized protein</fullName>
    </submittedName>
</protein>
<proteinExistence type="predicted"/>
<organism evidence="1 2">
    <name type="scientific">Caerostris extrusa</name>
    <name type="common">Bark spider</name>
    <name type="synonym">Caerostris bankana</name>
    <dbReference type="NCBI Taxonomy" id="172846"/>
    <lineage>
        <taxon>Eukaryota</taxon>
        <taxon>Metazoa</taxon>
        <taxon>Ecdysozoa</taxon>
        <taxon>Arthropoda</taxon>
        <taxon>Chelicerata</taxon>
        <taxon>Arachnida</taxon>
        <taxon>Araneae</taxon>
        <taxon>Araneomorphae</taxon>
        <taxon>Entelegynae</taxon>
        <taxon>Araneoidea</taxon>
        <taxon>Araneidae</taxon>
        <taxon>Caerostris</taxon>
    </lineage>
</organism>
<keyword evidence="2" id="KW-1185">Reference proteome</keyword>
<sequence>YPAGRVHKSWIEDITSPAMASMLQNQDFSFVLSRLNKLKVVEGIKNASPTLYL</sequence>
<evidence type="ECO:0000313" key="1">
    <source>
        <dbReference type="EMBL" id="GIY59577.1"/>
    </source>
</evidence>
<comment type="caution">
    <text evidence="1">The sequence shown here is derived from an EMBL/GenBank/DDBJ whole genome shotgun (WGS) entry which is preliminary data.</text>
</comment>
<dbReference type="AlphaFoldDB" id="A0AAV4UPB8"/>
<accession>A0AAV4UPB8</accession>
<reference evidence="1 2" key="1">
    <citation type="submission" date="2021-06" db="EMBL/GenBank/DDBJ databases">
        <title>Caerostris extrusa draft genome.</title>
        <authorList>
            <person name="Kono N."/>
            <person name="Arakawa K."/>
        </authorList>
    </citation>
    <scope>NUCLEOTIDE SEQUENCE [LARGE SCALE GENOMIC DNA]</scope>
</reference>
<gene>
    <name evidence="1" type="ORF">CEXT_316861</name>
</gene>
<evidence type="ECO:0000313" key="2">
    <source>
        <dbReference type="Proteomes" id="UP001054945"/>
    </source>
</evidence>
<name>A0AAV4UPB8_CAEEX</name>
<dbReference type="EMBL" id="BPLR01013216">
    <property type="protein sequence ID" value="GIY59577.1"/>
    <property type="molecule type" value="Genomic_DNA"/>
</dbReference>
<dbReference type="Proteomes" id="UP001054945">
    <property type="component" value="Unassembled WGS sequence"/>
</dbReference>
<feature type="non-terminal residue" evidence="1">
    <location>
        <position position="1"/>
    </location>
</feature>